<evidence type="ECO:0000313" key="3">
    <source>
        <dbReference type="Proteomes" id="UP001501161"/>
    </source>
</evidence>
<keyword evidence="1" id="KW-0732">Signal</keyword>
<evidence type="ECO:0000313" key="2">
    <source>
        <dbReference type="EMBL" id="GAA2095550.1"/>
    </source>
</evidence>
<dbReference type="EMBL" id="BAAAMQ010000005">
    <property type="protein sequence ID" value="GAA2095550.1"/>
    <property type="molecule type" value="Genomic_DNA"/>
</dbReference>
<reference evidence="2 3" key="1">
    <citation type="journal article" date="2019" name="Int. J. Syst. Evol. Microbiol.">
        <title>The Global Catalogue of Microorganisms (GCM) 10K type strain sequencing project: providing services to taxonomists for standard genome sequencing and annotation.</title>
        <authorList>
            <consortium name="The Broad Institute Genomics Platform"/>
            <consortium name="The Broad Institute Genome Sequencing Center for Infectious Disease"/>
            <person name="Wu L."/>
            <person name="Ma J."/>
        </authorList>
    </citation>
    <scope>NUCLEOTIDE SEQUENCE [LARGE SCALE GENOMIC DNA]</scope>
    <source>
        <strain evidence="2 3">JCM 13813</strain>
    </source>
</reference>
<dbReference type="Proteomes" id="UP001501161">
    <property type="component" value="Unassembled WGS sequence"/>
</dbReference>
<proteinExistence type="predicted"/>
<evidence type="ECO:0008006" key="4">
    <source>
        <dbReference type="Google" id="ProtNLM"/>
    </source>
</evidence>
<protein>
    <recommendedName>
        <fullName evidence="4">DUF4439 domain-containing protein</fullName>
    </recommendedName>
</protein>
<name>A0ABN2WMI0_9ACTN</name>
<organism evidence="2 3">
    <name type="scientific">Nocardioides furvisabuli</name>
    <dbReference type="NCBI Taxonomy" id="375542"/>
    <lineage>
        <taxon>Bacteria</taxon>
        <taxon>Bacillati</taxon>
        <taxon>Actinomycetota</taxon>
        <taxon>Actinomycetes</taxon>
        <taxon>Propionibacteriales</taxon>
        <taxon>Nocardioidaceae</taxon>
        <taxon>Nocardioides</taxon>
    </lineage>
</organism>
<accession>A0ABN2WMI0</accession>
<dbReference type="PROSITE" id="PS51257">
    <property type="entry name" value="PROKAR_LIPOPROTEIN"/>
    <property type="match status" value="1"/>
</dbReference>
<feature type="signal peptide" evidence="1">
    <location>
        <begin position="1"/>
        <end position="23"/>
    </location>
</feature>
<dbReference type="RefSeq" id="WP_231249552.1">
    <property type="nucleotide sequence ID" value="NZ_BAAAMQ010000005.1"/>
</dbReference>
<keyword evidence="3" id="KW-1185">Reference proteome</keyword>
<gene>
    <name evidence="2" type="ORF">GCM10009726_02870</name>
</gene>
<comment type="caution">
    <text evidence="2">The sequence shown here is derived from an EMBL/GenBank/DDBJ whole genome shotgun (WGS) entry which is preliminary data.</text>
</comment>
<feature type="chain" id="PRO_5046137587" description="DUF4439 domain-containing protein" evidence="1">
    <location>
        <begin position="24"/>
        <end position="165"/>
    </location>
</feature>
<evidence type="ECO:0000256" key="1">
    <source>
        <dbReference type="SAM" id="SignalP"/>
    </source>
</evidence>
<sequence>MPGRPLSRRTAVGSALATPLVLAACDIDPPPRDDASAASPPPPEDAELVATVVAALVRAEGVLAATAAAPGLAARLEPLVAAHAAHRELLAGAVADTELPGASPARVPDAPDRALAAVRRSEQRLLRQLREACVAAASGDLARVLASVAASTAQHSAALGSGTAA</sequence>